<evidence type="ECO:0000256" key="1">
    <source>
        <dbReference type="SAM" id="Phobius"/>
    </source>
</evidence>
<feature type="transmembrane region" description="Helical" evidence="1">
    <location>
        <begin position="128"/>
        <end position="148"/>
    </location>
</feature>
<sequence length="149" mass="16643">MMRPKAALFLVLLLLLSACGYKPSYLAREKNAPPLWTSLFGSTEEREARWEVERLAASELNPDERGVFEKWGTPEAILFFRSLEGRKPVYEWVYRNPFRSAFFVDGKQVSTIAVDSETSPLGTRARKIGNRLIVIGGIVVAVVGILAIG</sequence>
<comment type="caution">
    <text evidence="2">The sequence shown here is derived from an EMBL/GenBank/DDBJ whole genome shotgun (WGS) entry which is preliminary data.</text>
</comment>
<dbReference type="EMBL" id="JACPSX010000054">
    <property type="protein sequence ID" value="MBI3014080.1"/>
    <property type="molecule type" value="Genomic_DNA"/>
</dbReference>
<name>A0A932LZY0_UNCTE</name>
<keyword evidence="1" id="KW-0812">Transmembrane</keyword>
<gene>
    <name evidence="2" type="ORF">HYY65_03210</name>
</gene>
<dbReference type="AlphaFoldDB" id="A0A932LZY0"/>
<protein>
    <recommendedName>
        <fullName evidence="4">Lipoprotein</fullName>
    </recommendedName>
</protein>
<evidence type="ECO:0000313" key="3">
    <source>
        <dbReference type="Proteomes" id="UP000741360"/>
    </source>
</evidence>
<organism evidence="2 3">
    <name type="scientific">Tectimicrobiota bacterium</name>
    <dbReference type="NCBI Taxonomy" id="2528274"/>
    <lineage>
        <taxon>Bacteria</taxon>
        <taxon>Pseudomonadati</taxon>
        <taxon>Nitrospinota/Tectimicrobiota group</taxon>
        <taxon>Candidatus Tectimicrobiota</taxon>
    </lineage>
</organism>
<keyword evidence="1" id="KW-0472">Membrane</keyword>
<proteinExistence type="predicted"/>
<reference evidence="2" key="1">
    <citation type="submission" date="2020-07" db="EMBL/GenBank/DDBJ databases">
        <title>Huge and variable diversity of episymbiotic CPR bacteria and DPANN archaea in groundwater ecosystems.</title>
        <authorList>
            <person name="He C.Y."/>
            <person name="Keren R."/>
            <person name="Whittaker M."/>
            <person name="Farag I.F."/>
            <person name="Doudna J."/>
            <person name="Cate J.H.D."/>
            <person name="Banfield J.F."/>
        </authorList>
    </citation>
    <scope>NUCLEOTIDE SEQUENCE</scope>
    <source>
        <strain evidence="2">NC_groundwater_717_Ag_S-0.2um_59_8</strain>
    </source>
</reference>
<dbReference type="Proteomes" id="UP000741360">
    <property type="component" value="Unassembled WGS sequence"/>
</dbReference>
<evidence type="ECO:0008006" key="4">
    <source>
        <dbReference type="Google" id="ProtNLM"/>
    </source>
</evidence>
<dbReference type="PROSITE" id="PS51257">
    <property type="entry name" value="PROKAR_LIPOPROTEIN"/>
    <property type="match status" value="1"/>
</dbReference>
<accession>A0A932LZY0</accession>
<evidence type="ECO:0000313" key="2">
    <source>
        <dbReference type="EMBL" id="MBI3014080.1"/>
    </source>
</evidence>
<keyword evidence="1" id="KW-1133">Transmembrane helix</keyword>